<dbReference type="InterPro" id="IPR008930">
    <property type="entry name" value="Terpenoid_cyclase/PrenylTrfase"/>
</dbReference>
<dbReference type="Gene3D" id="1.50.10.20">
    <property type="match status" value="1"/>
</dbReference>
<evidence type="ECO:0000256" key="3">
    <source>
        <dbReference type="SAM" id="SignalP"/>
    </source>
</evidence>
<feature type="chain" id="PRO_5037333872" evidence="3">
    <location>
        <begin position="22"/>
        <end position="2032"/>
    </location>
</feature>
<feature type="domain" description="Alpha-2-macroglobulin" evidence="4">
    <location>
        <begin position="1249"/>
        <end position="1339"/>
    </location>
</feature>
<comment type="caution">
    <text evidence="5">The sequence shown here is derived from an EMBL/GenBank/DDBJ whole genome shotgun (WGS) entry which is preliminary data.</text>
</comment>
<dbReference type="InterPro" id="IPR041246">
    <property type="entry name" value="Bact_MG10"/>
</dbReference>
<evidence type="ECO:0000256" key="2">
    <source>
        <dbReference type="SAM" id="MobiDB-lite"/>
    </source>
</evidence>
<feature type="region of interest" description="Disordered" evidence="2">
    <location>
        <begin position="1215"/>
        <end position="1240"/>
    </location>
</feature>
<organism evidence="5 6">
    <name type="scientific">Panacibacter microcysteis</name>
    <dbReference type="NCBI Taxonomy" id="2793269"/>
    <lineage>
        <taxon>Bacteria</taxon>
        <taxon>Pseudomonadati</taxon>
        <taxon>Bacteroidota</taxon>
        <taxon>Chitinophagia</taxon>
        <taxon>Chitinophagales</taxon>
        <taxon>Chitinophagaceae</taxon>
        <taxon>Panacibacter</taxon>
    </lineage>
</organism>
<evidence type="ECO:0000256" key="1">
    <source>
        <dbReference type="ARBA" id="ARBA00010556"/>
    </source>
</evidence>
<dbReference type="Pfam" id="PF01835">
    <property type="entry name" value="MG2"/>
    <property type="match status" value="1"/>
</dbReference>
<keyword evidence="3" id="KW-0732">Signal</keyword>
<dbReference type="Proteomes" id="UP000628448">
    <property type="component" value="Unassembled WGS sequence"/>
</dbReference>
<dbReference type="InterPro" id="IPR002890">
    <property type="entry name" value="MG2"/>
</dbReference>
<keyword evidence="6" id="KW-1185">Reference proteome</keyword>
<evidence type="ECO:0000313" key="5">
    <source>
        <dbReference type="EMBL" id="MBG9376638.1"/>
    </source>
</evidence>
<reference evidence="5" key="1">
    <citation type="submission" date="2020-11" db="EMBL/GenBank/DDBJ databases">
        <title>Bacterial whole genome sequence for Panacibacter sp. DH6.</title>
        <authorList>
            <person name="Le V."/>
            <person name="Ko S."/>
            <person name="Ahn C.-Y."/>
            <person name="Oh H.-M."/>
        </authorList>
    </citation>
    <scope>NUCLEOTIDE SEQUENCE</scope>
    <source>
        <strain evidence="5">DH6</strain>
    </source>
</reference>
<dbReference type="PANTHER" id="PTHR40094">
    <property type="entry name" value="ALPHA-2-MACROGLOBULIN HOMOLOG"/>
    <property type="match status" value="1"/>
</dbReference>
<dbReference type="RefSeq" id="WP_196990641.1">
    <property type="nucleotide sequence ID" value="NZ_JADWYR010000001.1"/>
</dbReference>
<proteinExistence type="inferred from homology"/>
<dbReference type="InterPro" id="IPR001599">
    <property type="entry name" value="Macroglobln_a2"/>
</dbReference>
<dbReference type="Pfam" id="PF17973">
    <property type="entry name" value="bMG10"/>
    <property type="match status" value="1"/>
</dbReference>
<evidence type="ECO:0000259" key="4">
    <source>
        <dbReference type="SMART" id="SM01360"/>
    </source>
</evidence>
<sequence length="2032" mass="229071">MKRICLLIIFSIAAIMTNAQSKDDYTRKWNAIDSLITVKGLPKTALEKVRMLYKDAKDKNNSAHLIKSLVYMTELQKQLSDQQVFDAVTLRKEITDAKDPVQRSVLQLLLAHQYTAYYEEHVWQLRSRSKTAGYKKDDIETWNADDFRTTITTLYEAALEPVKALQQTSVSVYDPVIIKGNVRGLRPTLYDLVAHQAIDYFKNDNNYITRPAFAFEIDDAGALLPADAFMQHTFSSDDSTANMLRALQLFQQLMKFHRGDKDPSAFIDVNIERITWVNDKAIVEGKETLYKKALEDITTAHPGNHAAAQAWYLIARLYADSAATYKPFEDTVHRFDYETAKKIIDARLSADTTESEGRSNMQELLHEITGVELSSKVEKINVPEQPFRMLVRYRNADKIFIRILNADAIAKLERWDEKFWQKAGRLSFIKTYVQPLPQPNDYQQHTVEIKIDALKPGSYAILASEGSGFDASTDKMILQHFDVSNISYVQNGNDYFVLHRETGAALAKTEVRLSYELYDNKKGKYVPSVPVRLAVDKNGMFTLPVVKQNASRQILYFTYGDDQLQTRTEPYYEPLYSTNDLNVVNGEDDNATVYFFTDRSIYRPLQKVYFKGISITRDKTKREPGIAKAGKQFTVFLNDVNGKQVDSANLASNEYGSFSGSFIIPQNVLTGNFSIAAKHCQGVANISVEEYKRPRFYVEFDTLNTAYKLNDTITITGYAKGYAGNALDNAVVTFNVQRNTRFLYPWMFWRTSWQRDNKQQIKNGSIKTDAAGKFEFSFIATPDKRVDKSTAPVFDFSVEAAVTDQSGETRNGTTRISVGYTAVQLIIEAPEEADLNAFKTIVVSAKNLAGKKVPAKVEVNIAPLVAPGKVYRERLWEQPDQHVISRQEYEATFPFDLYERENDPQSWQKTGTVFEAVINTSDSTVLNIETGKFKEGWYVVEATTADDKGFVVKDLKYVQLYNGASAGLPSAQPNWQAVPENVVQPEGVARLLVGSSYDAVNLVLYTSKVLPGNRDTGVYTLHPIDNKKQLFTYTAKEEDRNGAGLWYVFVKHNRFYTGGTGIQVPYLYKDLQVDYTTYRNKTEPGSKEVWTVTVKGKGKESVSAELLTAMYDASLDQFKPHSWNVPAIWQNGYSYNTWQAGQDFDILSSEENYFETSAEEFAKVYDQLKLAIYNGADGISRVMSSSGMKETRMGAAPQIKMDKFTAPKIVSDEQVATPDSSVAEGVTAASPNKPQNPPSVLPRKNFNETAFFLPQLHTDSSGNFSFSFTIPEALTEWKWLSFAHTTELAFGMQQAKVITQKKLMVQPNLPRFLRQGDQLELTAKISNLIDTALTGVASLQLADAITGQPIDGLLQSVFPDQYFTAEAKQSTVVRFPVVIPYNYNNPITITINAKAGNYTDGEEQSLPVVSNRMLVTETLPLYMKGEGTKEFTFSKLLANASPTLTNESITVEYTPQPLWYAVQALPFVMEYPYECAEQTFNRFYANALAFYIINRHPGIKEVLEQWKQDTTAFAGNLEKNPELKQILLAETPWVLDAQNEAQQRKNIALLFDVANMSSGISRSLQQLQQMQLSNGAFPWFKGGYEDRYITQYILTGIGKLRKLGALNNVDASLLAGIESGALQFADRAIQQDMKRIRKADLSKNNLGSIQIQYLYMRSFFAGDNIGTKPSAEGKYYMQQAMQYWNQQSIYFKAMIAAAMLGNKEQAFAEKNIIPSIFESAVTDDAKGMYWRNNKWGYYWYQSPVEQQALIIEMMHEIAQQNSDHNIKQRISDMQTWLLLNKQTNNWQTTKATADAFYALLIAGNGLSDQPLAITINLGDHTISSVEKQQQAGTGYLKERIEAKDVVPSMGNVSVAVSNPVGKSASYPPSWGAVYWQYFEDFDKITPAQTPLSLSKKLFIEKNSATGKVLTPVAENATLHVGDKVVMQVILKSDRDMEYLHLKDMRAAAMEPVNVLSAYKWQDGLGYYESTKDIATDFFIGFLPEGTYVFEYPVYITHTGNFSAGVANIQCMYAPEFSAHSEGVRINVAEKEE</sequence>
<dbReference type="SUPFAM" id="SSF48239">
    <property type="entry name" value="Terpenoid cyclases/Protein prenyltransferases"/>
    <property type="match status" value="1"/>
</dbReference>
<name>A0A931E3Z5_9BACT</name>
<dbReference type="GO" id="GO:0004866">
    <property type="term" value="F:endopeptidase inhibitor activity"/>
    <property type="evidence" value="ECO:0007669"/>
    <property type="project" value="InterPro"/>
</dbReference>
<accession>A0A931E3Z5</accession>
<dbReference type="PANTHER" id="PTHR40094:SF1">
    <property type="entry name" value="UBIQUITIN DOMAIN-CONTAINING PROTEIN"/>
    <property type="match status" value="1"/>
</dbReference>
<dbReference type="SMART" id="SM01360">
    <property type="entry name" value="A2M"/>
    <property type="match status" value="1"/>
</dbReference>
<comment type="similarity">
    <text evidence="1">Belongs to the protease inhibitor I39 (alpha-2-macroglobulin) family. Bacterial alpha-2-macroglobulin subfamily.</text>
</comment>
<dbReference type="Pfam" id="PF00207">
    <property type="entry name" value="A2M"/>
    <property type="match status" value="1"/>
</dbReference>
<evidence type="ECO:0000313" key="6">
    <source>
        <dbReference type="Proteomes" id="UP000628448"/>
    </source>
</evidence>
<dbReference type="EMBL" id="JADWYR010000001">
    <property type="protein sequence ID" value="MBG9376638.1"/>
    <property type="molecule type" value="Genomic_DNA"/>
</dbReference>
<dbReference type="Gene3D" id="2.60.40.1930">
    <property type="match status" value="1"/>
</dbReference>
<protein>
    <submittedName>
        <fullName evidence="5">Alpha-2-macroglobulin</fullName>
    </submittedName>
</protein>
<feature type="signal peptide" evidence="3">
    <location>
        <begin position="1"/>
        <end position="21"/>
    </location>
</feature>
<gene>
    <name evidence="5" type="ORF">I5907_10355</name>
</gene>
<dbReference type="InterPro" id="IPR051802">
    <property type="entry name" value="YfhM-like"/>
</dbReference>